<dbReference type="GeneID" id="63842248"/>
<protein>
    <submittedName>
        <fullName evidence="1">Uncharacterized protein</fullName>
    </submittedName>
</protein>
<name>A0A9P5CQ21_CRYP1</name>
<dbReference type="Proteomes" id="UP000803844">
    <property type="component" value="Unassembled WGS sequence"/>
</dbReference>
<proteinExistence type="predicted"/>
<dbReference type="EMBL" id="MU032347">
    <property type="protein sequence ID" value="KAF3765575.1"/>
    <property type="molecule type" value="Genomic_DNA"/>
</dbReference>
<evidence type="ECO:0000313" key="2">
    <source>
        <dbReference type="Proteomes" id="UP000803844"/>
    </source>
</evidence>
<accession>A0A9P5CQ21</accession>
<evidence type="ECO:0000313" key="1">
    <source>
        <dbReference type="EMBL" id="KAF3765575.1"/>
    </source>
</evidence>
<comment type="caution">
    <text evidence="1">The sequence shown here is derived from an EMBL/GenBank/DDBJ whole genome shotgun (WGS) entry which is preliminary data.</text>
</comment>
<dbReference type="RefSeq" id="XP_040776536.1">
    <property type="nucleotide sequence ID" value="XM_040925119.1"/>
</dbReference>
<keyword evidence="2" id="KW-1185">Reference proteome</keyword>
<reference evidence="1" key="1">
    <citation type="journal article" date="2020" name="Phytopathology">
        <title>Genome sequence of the chestnut blight fungus Cryphonectria parasitica EP155: A fundamental resource for an archetypical invasive plant pathogen.</title>
        <authorList>
            <person name="Crouch J.A."/>
            <person name="Dawe A."/>
            <person name="Aerts A."/>
            <person name="Barry K."/>
            <person name="Churchill A.C.L."/>
            <person name="Grimwood J."/>
            <person name="Hillman B."/>
            <person name="Milgroom M.G."/>
            <person name="Pangilinan J."/>
            <person name="Smith M."/>
            <person name="Salamov A."/>
            <person name="Schmutz J."/>
            <person name="Yadav J."/>
            <person name="Grigoriev I.V."/>
            <person name="Nuss D."/>
        </authorList>
    </citation>
    <scope>NUCLEOTIDE SEQUENCE</scope>
    <source>
        <strain evidence="1">EP155</strain>
    </source>
</reference>
<sequence length="175" mass="19096">MVGSLWDCPWVQVAQAIAAATGQTVMARTMGSVQANQPLVSLIAFPATPSGLSGPSPTGQWTHVVREPYLLVGNQEAWLGNEGPRLGILRLTAISWAVANSRYSISPPTLVMPQGARSGSRRFCRLLRFALRAHVLYQDVLAHHIRIDDFSLFTLNPIILAPSQHGRVLCTIFID</sequence>
<organism evidence="1 2">
    <name type="scientific">Cryphonectria parasitica (strain ATCC 38755 / EP155)</name>
    <dbReference type="NCBI Taxonomy" id="660469"/>
    <lineage>
        <taxon>Eukaryota</taxon>
        <taxon>Fungi</taxon>
        <taxon>Dikarya</taxon>
        <taxon>Ascomycota</taxon>
        <taxon>Pezizomycotina</taxon>
        <taxon>Sordariomycetes</taxon>
        <taxon>Sordariomycetidae</taxon>
        <taxon>Diaporthales</taxon>
        <taxon>Cryphonectriaceae</taxon>
        <taxon>Cryphonectria-Endothia species complex</taxon>
        <taxon>Cryphonectria</taxon>
    </lineage>
</organism>
<gene>
    <name evidence="1" type="ORF">M406DRAFT_68001</name>
</gene>
<dbReference type="AlphaFoldDB" id="A0A9P5CQ21"/>